<dbReference type="EMBL" id="SLWB01000001">
    <property type="protein sequence ID" value="TCN72902.1"/>
    <property type="molecule type" value="Genomic_DNA"/>
</dbReference>
<reference evidence="1 2" key="1">
    <citation type="submission" date="2019-03" db="EMBL/GenBank/DDBJ databases">
        <title>Genomic Encyclopedia of Archaeal and Bacterial Type Strains, Phase II (KMG-II): from individual species to whole genera.</title>
        <authorList>
            <person name="Goeker M."/>
        </authorList>
    </citation>
    <scope>NUCLEOTIDE SEQUENCE [LARGE SCALE GENOMIC DNA]</scope>
    <source>
        <strain evidence="1 2">RL-C</strain>
    </source>
</reference>
<dbReference type="AlphaFoldDB" id="A0A4R2EV66"/>
<dbReference type="RefSeq" id="WP_131837690.1">
    <property type="nucleotide sequence ID" value="NZ_SLWB01000001.1"/>
</dbReference>
<dbReference type="OrthoDB" id="1523452at2"/>
<evidence type="ECO:0000313" key="1">
    <source>
        <dbReference type="EMBL" id="TCN72902.1"/>
    </source>
</evidence>
<dbReference type="InterPro" id="IPR014985">
    <property type="entry name" value="WbqC"/>
</dbReference>
<proteinExistence type="predicted"/>
<gene>
    <name evidence="1" type="ORF">CLV25_101120</name>
</gene>
<accession>A0A4R2EV66</accession>
<protein>
    <submittedName>
        <fullName evidence="1">WbqC-like protein</fullName>
    </submittedName>
</protein>
<name>A0A4R2EV66_9BACT</name>
<dbReference type="Pfam" id="PF08889">
    <property type="entry name" value="WbqC"/>
    <property type="match status" value="1"/>
</dbReference>
<dbReference type="Proteomes" id="UP000294830">
    <property type="component" value="Unassembled WGS sequence"/>
</dbReference>
<sequence length="212" mass="24691">MQQVALSTAYFPPLQYISKFLAGSVTIEAHESYRKQSYRNRCKIHAANGPMALTVPVAKWHGERMPIAEVQIDYDKPWQNNHLKSIESAYKNSPFYDYYIDDFMPFFENRYERLFDYNQQILEVILKTLGIKPSIAYTTDFDKTIEGKADLRYSISPKESQQQPDPYFTPVEYYQVFADRHGFTPNLSILDLLFNEGPMAKSILEQSIKKGE</sequence>
<evidence type="ECO:0000313" key="2">
    <source>
        <dbReference type="Proteomes" id="UP000294830"/>
    </source>
</evidence>
<organism evidence="1 2">
    <name type="scientific">Acetobacteroides hydrogenigenes</name>
    <dbReference type="NCBI Taxonomy" id="979970"/>
    <lineage>
        <taxon>Bacteria</taxon>
        <taxon>Pseudomonadati</taxon>
        <taxon>Bacteroidota</taxon>
        <taxon>Bacteroidia</taxon>
        <taxon>Bacteroidales</taxon>
        <taxon>Rikenellaceae</taxon>
        <taxon>Acetobacteroides</taxon>
    </lineage>
</organism>
<keyword evidence="2" id="KW-1185">Reference proteome</keyword>
<comment type="caution">
    <text evidence="1">The sequence shown here is derived from an EMBL/GenBank/DDBJ whole genome shotgun (WGS) entry which is preliminary data.</text>
</comment>